<organism evidence="8">
    <name type="scientific">Glycine max</name>
    <name type="common">Soybean</name>
    <name type="synonym">Glycine hispida</name>
    <dbReference type="NCBI Taxonomy" id="3847"/>
    <lineage>
        <taxon>Eukaryota</taxon>
        <taxon>Viridiplantae</taxon>
        <taxon>Streptophyta</taxon>
        <taxon>Embryophyta</taxon>
        <taxon>Tracheophyta</taxon>
        <taxon>Spermatophyta</taxon>
        <taxon>Magnoliopsida</taxon>
        <taxon>eudicotyledons</taxon>
        <taxon>Gunneridae</taxon>
        <taxon>Pentapetalae</taxon>
        <taxon>rosids</taxon>
        <taxon>fabids</taxon>
        <taxon>Fabales</taxon>
        <taxon>Fabaceae</taxon>
        <taxon>Papilionoideae</taxon>
        <taxon>50 kb inversion clade</taxon>
        <taxon>NPAAA clade</taxon>
        <taxon>indigoferoid/millettioid clade</taxon>
        <taxon>Phaseoleae</taxon>
        <taxon>Glycine</taxon>
        <taxon>Glycine subgen. Soja</taxon>
    </lineage>
</organism>
<dbReference type="GO" id="GO:0005615">
    <property type="term" value="C:extracellular space"/>
    <property type="evidence" value="ECO:0000318"/>
    <property type="project" value="GO_Central"/>
</dbReference>
<keyword evidence="6" id="KW-0325">Glycoprotein</keyword>
<proteinExistence type="inferred from homology"/>
<protein>
    <recommendedName>
        <fullName evidence="7">Peptidase C1A papain C-terminal domain-containing protein</fullName>
    </recommendedName>
</protein>
<evidence type="ECO:0000256" key="2">
    <source>
        <dbReference type="ARBA" id="ARBA00022670"/>
    </source>
</evidence>
<evidence type="ECO:0000256" key="3">
    <source>
        <dbReference type="ARBA" id="ARBA00022801"/>
    </source>
</evidence>
<dbReference type="EMBL" id="CM000845">
    <property type="protein sequence ID" value="KRH25806.2"/>
    <property type="molecule type" value="Genomic_DNA"/>
</dbReference>
<dbReference type="GO" id="GO:0005764">
    <property type="term" value="C:lysosome"/>
    <property type="evidence" value="ECO:0000318"/>
    <property type="project" value="GO_Central"/>
</dbReference>
<dbReference type="AlphaFoldDB" id="A0A0R0H4M2"/>
<dbReference type="Pfam" id="PF08246">
    <property type="entry name" value="Inhibitor_I29"/>
    <property type="match status" value="1"/>
</dbReference>
<dbReference type="GO" id="GO:0004197">
    <property type="term" value="F:cysteine-type endopeptidase activity"/>
    <property type="evidence" value="ECO:0000318"/>
    <property type="project" value="GO_Central"/>
</dbReference>
<dbReference type="InParanoid" id="A0A0R0H4M2"/>
<evidence type="ECO:0000256" key="4">
    <source>
        <dbReference type="ARBA" id="ARBA00022807"/>
    </source>
</evidence>
<sequence length="220" mass="24662">MEKRFQIFKNNVQFIESFNVAGDKPFNIRINQFPDLHDEEFKALLINGSCWALSAVAAIEGIHQITTSKLMFLSKQKLVDSVKGESEGCIGGYVEDAFEFIVKKGGILSETHYPYKGVNIVEKETHSVAHIKGYEKVPSNNKKALLKVVANQPVSVYIDVGAHAFKYYSSEIFNARNCGSDPNHVVAVVGYGKALDGAKYWPVKNSWGTEWGGKWYMWNC</sequence>
<evidence type="ECO:0000313" key="8">
    <source>
        <dbReference type="EMBL" id="KRH25806.2"/>
    </source>
</evidence>
<dbReference type="InterPro" id="IPR013201">
    <property type="entry name" value="Prot_inhib_I29"/>
</dbReference>
<reference evidence="8" key="3">
    <citation type="submission" date="2018-07" db="EMBL/GenBank/DDBJ databases">
        <title>WGS assembly of Glycine max.</title>
        <authorList>
            <person name="Schmutz J."/>
            <person name="Cannon S."/>
            <person name="Schlueter J."/>
            <person name="Ma J."/>
            <person name="Mitros T."/>
            <person name="Nelson W."/>
            <person name="Hyten D."/>
            <person name="Song Q."/>
            <person name="Thelen J."/>
            <person name="Cheng J."/>
            <person name="Xu D."/>
            <person name="Hellsten U."/>
            <person name="May G."/>
            <person name="Yu Y."/>
            <person name="Sakurai T."/>
            <person name="Umezawa T."/>
            <person name="Bhattacharyya M."/>
            <person name="Sandhu D."/>
            <person name="Valliyodan B."/>
            <person name="Lindquist E."/>
            <person name="Peto M."/>
            <person name="Grant D."/>
            <person name="Shu S."/>
            <person name="Goodstein D."/>
            <person name="Barry K."/>
            <person name="Futrell-Griggs M."/>
            <person name="Abernathy B."/>
            <person name="Du J."/>
            <person name="Tian Z."/>
            <person name="Zhu L."/>
            <person name="Gill N."/>
            <person name="Joshi T."/>
            <person name="Libault M."/>
            <person name="Sethuraman A."/>
            <person name="Zhang X."/>
            <person name="Shinozaki K."/>
            <person name="Nguyen H."/>
            <person name="Wing R."/>
            <person name="Cregan P."/>
            <person name="Specht J."/>
            <person name="Grimwood J."/>
            <person name="Rokhsar D."/>
            <person name="Stacey G."/>
            <person name="Shoemaker R."/>
            <person name="Jackson S."/>
        </authorList>
    </citation>
    <scope>NUCLEOTIDE SEQUENCE</scope>
    <source>
        <tissue evidence="8">Callus</tissue>
    </source>
</reference>
<dbReference type="Gramene" id="KRH25806">
    <property type="protein sequence ID" value="KRH25806"/>
    <property type="gene ID" value="GLYMA_12G130300"/>
</dbReference>
<dbReference type="STRING" id="3847.A0A0R0H4M2"/>
<evidence type="ECO:0000313" key="9">
    <source>
        <dbReference type="EnsemblPlants" id="KRH25806"/>
    </source>
</evidence>
<evidence type="ECO:0000259" key="7">
    <source>
        <dbReference type="SMART" id="SM00645"/>
    </source>
</evidence>
<dbReference type="Pfam" id="PF00112">
    <property type="entry name" value="Peptidase_C1"/>
    <property type="match status" value="1"/>
</dbReference>
<feature type="domain" description="Peptidase C1A papain C-terminal" evidence="7">
    <location>
        <begin position="30"/>
        <end position="215"/>
    </location>
</feature>
<gene>
    <name evidence="8" type="ORF">GLYMA_12G130300</name>
</gene>
<dbReference type="EnsemblPlants" id="KRH25806">
    <property type="protein sequence ID" value="KRH25806"/>
    <property type="gene ID" value="GLYMA_12G130300"/>
</dbReference>
<dbReference type="SMR" id="A0A0R0H4M2"/>
<evidence type="ECO:0000256" key="5">
    <source>
        <dbReference type="ARBA" id="ARBA00023157"/>
    </source>
</evidence>
<evidence type="ECO:0000256" key="1">
    <source>
        <dbReference type="ARBA" id="ARBA00008455"/>
    </source>
</evidence>
<evidence type="ECO:0000256" key="6">
    <source>
        <dbReference type="ARBA" id="ARBA00023180"/>
    </source>
</evidence>
<dbReference type="InterPro" id="IPR013128">
    <property type="entry name" value="Peptidase_C1A"/>
</dbReference>
<keyword evidence="5" id="KW-1015">Disulfide bond</keyword>
<accession>A0A0R0H4M2</accession>
<reference evidence="9" key="2">
    <citation type="submission" date="2018-02" db="UniProtKB">
        <authorList>
            <consortium name="EnsemblPlants"/>
        </authorList>
    </citation>
    <scope>IDENTIFICATION</scope>
    <source>
        <strain evidence="9">Williams 82</strain>
    </source>
</reference>
<keyword evidence="2" id="KW-0645">Protease</keyword>
<keyword evidence="10" id="KW-1185">Reference proteome</keyword>
<dbReference type="Gene3D" id="1.10.287.2250">
    <property type="match status" value="1"/>
</dbReference>
<evidence type="ECO:0000313" key="10">
    <source>
        <dbReference type="Proteomes" id="UP000008827"/>
    </source>
</evidence>
<dbReference type="PANTHER" id="PTHR12411">
    <property type="entry name" value="CYSTEINE PROTEASE FAMILY C1-RELATED"/>
    <property type="match status" value="1"/>
</dbReference>
<dbReference type="SUPFAM" id="SSF54001">
    <property type="entry name" value="Cysteine proteinases"/>
    <property type="match status" value="1"/>
</dbReference>
<reference evidence="8 9" key="1">
    <citation type="journal article" date="2010" name="Nature">
        <title>Genome sequence of the palaeopolyploid soybean.</title>
        <authorList>
            <person name="Schmutz J."/>
            <person name="Cannon S.B."/>
            <person name="Schlueter J."/>
            <person name="Ma J."/>
            <person name="Mitros T."/>
            <person name="Nelson W."/>
            <person name="Hyten D.L."/>
            <person name="Song Q."/>
            <person name="Thelen J.J."/>
            <person name="Cheng J."/>
            <person name="Xu D."/>
            <person name="Hellsten U."/>
            <person name="May G.D."/>
            <person name="Yu Y."/>
            <person name="Sakurai T."/>
            <person name="Umezawa T."/>
            <person name="Bhattacharyya M.K."/>
            <person name="Sandhu D."/>
            <person name="Valliyodan B."/>
            <person name="Lindquist E."/>
            <person name="Peto M."/>
            <person name="Grant D."/>
            <person name="Shu S."/>
            <person name="Goodstein D."/>
            <person name="Barry K."/>
            <person name="Futrell-Griggs M."/>
            <person name="Abernathy B."/>
            <person name="Du J."/>
            <person name="Tian Z."/>
            <person name="Zhu L."/>
            <person name="Gill N."/>
            <person name="Joshi T."/>
            <person name="Libault M."/>
            <person name="Sethuraman A."/>
            <person name="Zhang X.-C."/>
            <person name="Shinozaki K."/>
            <person name="Nguyen H.T."/>
            <person name="Wing R.A."/>
            <person name="Cregan P."/>
            <person name="Specht J."/>
            <person name="Grimwood J."/>
            <person name="Rokhsar D."/>
            <person name="Stacey G."/>
            <person name="Shoemaker R.C."/>
            <person name="Jackson S.A."/>
        </authorList>
    </citation>
    <scope>NUCLEOTIDE SEQUENCE</scope>
    <source>
        <strain evidence="9">cv. Williams 82</strain>
        <tissue evidence="8">Callus</tissue>
    </source>
</reference>
<keyword evidence="3" id="KW-0378">Hydrolase</keyword>
<dbReference type="InterPro" id="IPR038765">
    <property type="entry name" value="Papain-like_cys_pep_sf"/>
</dbReference>
<dbReference type="Proteomes" id="UP000008827">
    <property type="component" value="Chromosome 12"/>
</dbReference>
<comment type="similarity">
    <text evidence="1">Belongs to the peptidase C1 family.</text>
</comment>
<dbReference type="InterPro" id="IPR039417">
    <property type="entry name" value="Peptidase_C1A_papain-like"/>
</dbReference>
<name>A0A0R0H4M2_SOYBN</name>
<dbReference type="CDD" id="cd02248">
    <property type="entry name" value="Peptidase_C1A"/>
    <property type="match status" value="1"/>
</dbReference>
<dbReference type="GO" id="GO:0051603">
    <property type="term" value="P:proteolysis involved in protein catabolic process"/>
    <property type="evidence" value="ECO:0000318"/>
    <property type="project" value="GO_Central"/>
</dbReference>
<accession>A0A2K7HZW8</accession>
<dbReference type="SMART" id="SM00645">
    <property type="entry name" value="Pept_C1"/>
    <property type="match status" value="1"/>
</dbReference>
<keyword evidence="4" id="KW-0788">Thiol protease</keyword>
<dbReference type="Gene3D" id="3.90.70.10">
    <property type="entry name" value="Cysteine proteinases"/>
    <property type="match status" value="1"/>
</dbReference>
<dbReference type="InterPro" id="IPR000668">
    <property type="entry name" value="Peptidase_C1A_C"/>
</dbReference>